<dbReference type="Pfam" id="PF00005">
    <property type="entry name" value="ABC_tran"/>
    <property type="match status" value="1"/>
</dbReference>
<dbReference type="EMBL" id="JAEMWV010000006">
    <property type="protein sequence ID" value="MBN8252617.1"/>
    <property type="molecule type" value="Genomic_DNA"/>
</dbReference>
<dbReference type="SMART" id="SM00382">
    <property type="entry name" value="AAA"/>
    <property type="match status" value="1"/>
</dbReference>
<evidence type="ECO:0000313" key="7">
    <source>
        <dbReference type="Proteomes" id="UP000664578"/>
    </source>
</evidence>
<dbReference type="InterPro" id="IPR050763">
    <property type="entry name" value="ABC_transporter_ATP-binding"/>
</dbReference>
<name>A0A8I1SM94_9BACI</name>
<keyword evidence="4 6" id="KW-0067">ATP-binding</keyword>
<dbReference type="AlphaFoldDB" id="A0A8I1SM94"/>
<dbReference type="GO" id="GO:0016887">
    <property type="term" value="F:ATP hydrolysis activity"/>
    <property type="evidence" value="ECO:0007669"/>
    <property type="project" value="InterPro"/>
</dbReference>
<reference evidence="6" key="1">
    <citation type="submission" date="2020-12" db="EMBL/GenBank/DDBJ databases">
        <title>PHA producing bacteria isolated from mangrove.</title>
        <authorList>
            <person name="Zheng W."/>
            <person name="Yu S."/>
            <person name="Huang Y."/>
        </authorList>
    </citation>
    <scope>NUCLEOTIDE SEQUENCE</scope>
    <source>
        <strain evidence="6">GN22-4</strain>
    </source>
</reference>
<dbReference type="InterPro" id="IPR027417">
    <property type="entry name" value="P-loop_NTPase"/>
</dbReference>
<dbReference type="Gene3D" id="3.40.50.300">
    <property type="entry name" value="P-loop containing nucleotide triphosphate hydrolases"/>
    <property type="match status" value="1"/>
</dbReference>
<evidence type="ECO:0000256" key="3">
    <source>
        <dbReference type="ARBA" id="ARBA00022741"/>
    </source>
</evidence>
<dbReference type="PANTHER" id="PTHR42711">
    <property type="entry name" value="ABC TRANSPORTER ATP-BINDING PROTEIN"/>
    <property type="match status" value="1"/>
</dbReference>
<dbReference type="PANTHER" id="PTHR42711:SF5">
    <property type="entry name" value="ABC TRANSPORTER ATP-BINDING PROTEIN NATA"/>
    <property type="match status" value="1"/>
</dbReference>
<dbReference type="PROSITE" id="PS00211">
    <property type="entry name" value="ABC_TRANSPORTER_1"/>
    <property type="match status" value="1"/>
</dbReference>
<accession>A0A8I1SM94</accession>
<protein>
    <submittedName>
        <fullName evidence="6">ABC transporter ATP-binding protein</fullName>
    </submittedName>
</protein>
<dbReference type="InterPro" id="IPR017871">
    <property type="entry name" value="ABC_transporter-like_CS"/>
</dbReference>
<evidence type="ECO:0000256" key="1">
    <source>
        <dbReference type="ARBA" id="ARBA00005417"/>
    </source>
</evidence>
<feature type="domain" description="ABC transporter" evidence="5">
    <location>
        <begin position="2"/>
        <end position="230"/>
    </location>
</feature>
<evidence type="ECO:0000256" key="4">
    <source>
        <dbReference type="ARBA" id="ARBA00022840"/>
    </source>
</evidence>
<comment type="similarity">
    <text evidence="1">Belongs to the ABC transporter superfamily.</text>
</comment>
<evidence type="ECO:0000256" key="2">
    <source>
        <dbReference type="ARBA" id="ARBA00022448"/>
    </source>
</evidence>
<dbReference type="PROSITE" id="PS50893">
    <property type="entry name" value="ABC_TRANSPORTER_2"/>
    <property type="match status" value="1"/>
</dbReference>
<proteinExistence type="inferred from homology"/>
<dbReference type="CDD" id="cd03230">
    <property type="entry name" value="ABC_DR_subfamily_A"/>
    <property type="match status" value="1"/>
</dbReference>
<evidence type="ECO:0000259" key="5">
    <source>
        <dbReference type="PROSITE" id="PS50893"/>
    </source>
</evidence>
<dbReference type="InterPro" id="IPR003593">
    <property type="entry name" value="AAA+_ATPase"/>
</dbReference>
<keyword evidence="3" id="KW-0547">Nucleotide-binding</keyword>
<organism evidence="6 7">
    <name type="scientific">Priestia flexa</name>
    <dbReference type="NCBI Taxonomy" id="86664"/>
    <lineage>
        <taxon>Bacteria</taxon>
        <taxon>Bacillati</taxon>
        <taxon>Bacillota</taxon>
        <taxon>Bacilli</taxon>
        <taxon>Bacillales</taxon>
        <taxon>Bacillaceae</taxon>
        <taxon>Priestia</taxon>
    </lineage>
</organism>
<comment type="caution">
    <text evidence="6">The sequence shown here is derived from an EMBL/GenBank/DDBJ whole genome shotgun (WGS) entry which is preliminary data.</text>
</comment>
<dbReference type="RefSeq" id="WP_206782773.1">
    <property type="nucleotide sequence ID" value="NZ_JAEMWV010000006.1"/>
</dbReference>
<dbReference type="InterPro" id="IPR003439">
    <property type="entry name" value="ABC_transporter-like_ATP-bd"/>
</dbReference>
<dbReference type="Proteomes" id="UP000664578">
    <property type="component" value="Unassembled WGS sequence"/>
</dbReference>
<keyword evidence="2" id="KW-0813">Transport</keyword>
<gene>
    <name evidence="6" type="ORF">JF537_13640</name>
</gene>
<dbReference type="SUPFAM" id="SSF52540">
    <property type="entry name" value="P-loop containing nucleoside triphosphate hydrolases"/>
    <property type="match status" value="1"/>
</dbReference>
<dbReference type="GO" id="GO:0005524">
    <property type="term" value="F:ATP binding"/>
    <property type="evidence" value="ECO:0007669"/>
    <property type="project" value="UniProtKB-KW"/>
</dbReference>
<sequence>MISIEKVSKRYGRKKSLNKVSLHVKKGEVLGLLGPNGAGKSTLLSILATLTKPSSGEVVINGQRLKKAKKHIRSQIGYVPQDIALWEELTVKENMRLWSKMTGRSVSDDELKTLCKSVQLEGKWSEKVQNLSGGMKRKLNIAVALIHKPAILLMDEPTVGIDLQSKMEIGRYIQKLTREGKTVIYITHDLNEILGLCHRFAVLKEGEVQFIGTMEEARTATRQHSDEAVIYQLLHPAVQHGY</sequence>
<evidence type="ECO:0000313" key="6">
    <source>
        <dbReference type="EMBL" id="MBN8252617.1"/>
    </source>
</evidence>